<gene>
    <name evidence="1" type="ORF">NC99_00820</name>
</gene>
<comment type="caution">
    <text evidence="1">The sequence shown here is derived from an EMBL/GenBank/DDBJ whole genome shotgun (WGS) entry which is preliminary data.</text>
</comment>
<dbReference type="PANTHER" id="PTHR38471">
    <property type="entry name" value="FOUR HELIX BUNDLE PROTEIN"/>
    <property type="match status" value="1"/>
</dbReference>
<proteinExistence type="predicted"/>
<dbReference type="InterPro" id="IPR012657">
    <property type="entry name" value="23S_rRNA-intervening_sequence"/>
</dbReference>
<dbReference type="Gene3D" id="1.20.1440.60">
    <property type="entry name" value="23S rRNA-intervening sequence"/>
    <property type="match status" value="1"/>
</dbReference>
<evidence type="ECO:0000313" key="1">
    <source>
        <dbReference type="EMBL" id="KOH47116.1"/>
    </source>
</evidence>
<protein>
    <submittedName>
        <fullName evidence="1">Intervening sequence, 23S rRNA</fullName>
    </submittedName>
</protein>
<dbReference type="EMBL" id="LGIA01000005">
    <property type="protein sequence ID" value="KOH47116.1"/>
    <property type="molecule type" value="Genomic_DNA"/>
</dbReference>
<dbReference type="AlphaFoldDB" id="A0A0L8VF85"/>
<name>A0A0L8VF85_9BACT</name>
<sequence>MKSYLDLEIYQSVFQLAAMVHRHSNTLPKIAQYELGSQVRRSAQSIRSNIVECYGRRRYKNEFVRFLVFAEASLLETEDHLKMIHELYPDQKWIALFADYQKLGKQLNSFISFVEKSWKTDNR</sequence>
<dbReference type="PANTHER" id="PTHR38471:SF2">
    <property type="entry name" value="FOUR HELIX BUNDLE PROTEIN"/>
    <property type="match status" value="1"/>
</dbReference>
<dbReference type="Proteomes" id="UP000036958">
    <property type="component" value="Unassembled WGS sequence"/>
</dbReference>
<dbReference type="RefSeq" id="WP_053178698.1">
    <property type="nucleotide sequence ID" value="NZ_LGIA01000005.1"/>
</dbReference>
<accession>A0A0L8VF85</accession>
<dbReference type="Pfam" id="PF05635">
    <property type="entry name" value="23S_rRNA_IVP"/>
    <property type="match status" value="1"/>
</dbReference>
<dbReference type="STRING" id="1409788.NC99_00820"/>
<dbReference type="NCBIfam" id="TIGR02436">
    <property type="entry name" value="four helix bundle protein"/>
    <property type="match status" value="1"/>
</dbReference>
<dbReference type="SUPFAM" id="SSF158446">
    <property type="entry name" value="IVS-encoded protein-like"/>
    <property type="match status" value="1"/>
</dbReference>
<dbReference type="OrthoDB" id="9811959at2"/>
<organism evidence="1 2">
    <name type="scientific">Sunxiuqinia dokdonensis</name>
    <dbReference type="NCBI Taxonomy" id="1409788"/>
    <lineage>
        <taxon>Bacteria</taxon>
        <taxon>Pseudomonadati</taxon>
        <taxon>Bacteroidota</taxon>
        <taxon>Bacteroidia</taxon>
        <taxon>Marinilabiliales</taxon>
        <taxon>Prolixibacteraceae</taxon>
        <taxon>Sunxiuqinia</taxon>
    </lineage>
</organism>
<keyword evidence="2" id="KW-1185">Reference proteome</keyword>
<reference evidence="2" key="1">
    <citation type="submission" date="2015-07" db="EMBL/GenBank/DDBJ databases">
        <title>Genome sequencing of Sunxiuqinia dokdonensis strain SK.</title>
        <authorList>
            <person name="Ahn S."/>
            <person name="Kim B.-C."/>
        </authorList>
    </citation>
    <scope>NUCLEOTIDE SEQUENCE [LARGE SCALE GENOMIC DNA]</scope>
    <source>
        <strain evidence="2">SK</strain>
    </source>
</reference>
<dbReference type="InterPro" id="IPR036583">
    <property type="entry name" value="23S_rRNA_IVS_sf"/>
</dbReference>
<evidence type="ECO:0000313" key="2">
    <source>
        <dbReference type="Proteomes" id="UP000036958"/>
    </source>
</evidence>